<evidence type="ECO:0000313" key="3">
    <source>
        <dbReference type="EnsemblMetazoa" id="KAF7492556.1"/>
    </source>
</evidence>
<dbReference type="EMBL" id="WVUK01000056">
    <property type="protein sequence ID" value="KAF7492556.1"/>
    <property type="molecule type" value="Genomic_DNA"/>
</dbReference>
<dbReference type="AlphaFoldDB" id="A0A834VD91"/>
<dbReference type="GO" id="GO:0032587">
    <property type="term" value="C:ruffle membrane"/>
    <property type="evidence" value="ECO:0007669"/>
    <property type="project" value="TreeGrafter"/>
</dbReference>
<evidence type="ECO:0000313" key="4">
    <source>
        <dbReference type="Proteomes" id="UP000070412"/>
    </source>
</evidence>
<dbReference type="OrthoDB" id="6416251at2759"/>
<sequence>MFDAKYMNSEQYNPFLKSTSFDEVSPIILTVRIICAKNLRKMIKGILCPLVEVELIGNEFDAKKFNTDIIYDNGLCPKWNDAHFVFNIAHPELSLLRFVVYHRDNFDENSIVGQATSQLVVFDKEYEVFGSEMNIVNTKNWAHFWCKYKSNAQRRNDRETK</sequence>
<dbReference type="InterPro" id="IPR001192">
    <property type="entry name" value="PI-PLC_fam"/>
</dbReference>
<evidence type="ECO:0000259" key="1">
    <source>
        <dbReference type="PROSITE" id="PS50004"/>
    </source>
</evidence>
<dbReference type="PANTHER" id="PTHR10336:SF159">
    <property type="entry name" value="1-PHOSPHATIDYLINOSITOL 4,5-BISPHOSPHATE PHOSPHODIESTERASE GAMMA"/>
    <property type="match status" value="1"/>
</dbReference>
<keyword evidence="4" id="KW-1185">Reference proteome</keyword>
<accession>A0A834VD91</accession>
<dbReference type="CDD" id="cd00275">
    <property type="entry name" value="C2_PLC_like"/>
    <property type="match status" value="1"/>
</dbReference>
<name>A0A834VD91_SARSC</name>
<dbReference type="Proteomes" id="UP000070412">
    <property type="component" value="Unassembled WGS sequence"/>
</dbReference>
<reference evidence="4" key="1">
    <citation type="journal article" date="2020" name="PLoS Negl. Trop. Dis.">
        <title>High-quality nuclear genome for Sarcoptes scabiei-A critical resource for a neglected parasite.</title>
        <authorList>
            <person name="Korhonen P.K."/>
            <person name="Gasser R.B."/>
            <person name="Ma G."/>
            <person name="Wang T."/>
            <person name="Stroehlein A.J."/>
            <person name="Young N.D."/>
            <person name="Ang C.S."/>
            <person name="Fernando D.D."/>
            <person name="Lu H.C."/>
            <person name="Taylor S."/>
            <person name="Reynolds S.L."/>
            <person name="Mofiz E."/>
            <person name="Najaraj S.H."/>
            <person name="Gowda H."/>
            <person name="Madugundu A."/>
            <person name="Renuse S."/>
            <person name="Holt D."/>
            <person name="Pandey A."/>
            <person name="Papenfuss A.T."/>
            <person name="Fischer K."/>
        </authorList>
    </citation>
    <scope>NUCLEOTIDE SEQUENCE [LARGE SCALE GENOMIC DNA]</scope>
</reference>
<dbReference type="InterPro" id="IPR035892">
    <property type="entry name" value="C2_domain_sf"/>
</dbReference>
<dbReference type="Pfam" id="PF00168">
    <property type="entry name" value="C2"/>
    <property type="match status" value="1"/>
</dbReference>
<dbReference type="GO" id="GO:0046488">
    <property type="term" value="P:phosphatidylinositol metabolic process"/>
    <property type="evidence" value="ECO:0007669"/>
    <property type="project" value="TreeGrafter"/>
</dbReference>
<dbReference type="PROSITE" id="PS50004">
    <property type="entry name" value="C2"/>
    <property type="match status" value="1"/>
</dbReference>
<reference evidence="2" key="2">
    <citation type="submission" date="2020-01" db="EMBL/GenBank/DDBJ databases">
        <authorList>
            <person name="Korhonen P.K.K."/>
            <person name="Guangxu M.G."/>
            <person name="Wang T.W."/>
            <person name="Stroehlein A.J.S."/>
            <person name="Young N.D."/>
            <person name="Ang C.-S.A."/>
            <person name="Fernando D.W.F."/>
            <person name="Lu H.L."/>
            <person name="Taylor S.T."/>
            <person name="Ehtesham M.E.M."/>
            <person name="Najaraj S.H.N."/>
            <person name="Harsha G.H.G."/>
            <person name="Madugundu A.M."/>
            <person name="Renuse S.R."/>
            <person name="Holt D.H."/>
            <person name="Pandey A.P."/>
            <person name="Papenfuss A.P."/>
            <person name="Gasser R.B.G."/>
            <person name="Fischer K.F."/>
        </authorList>
    </citation>
    <scope>NUCLEOTIDE SEQUENCE</scope>
    <source>
        <strain evidence="2">SSS_KF_BRIS2020</strain>
    </source>
</reference>
<dbReference type="GO" id="GO:0004435">
    <property type="term" value="F:phosphatidylinositol-4,5-bisphosphate phospholipase C activity"/>
    <property type="evidence" value="ECO:0007669"/>
    <property type="project" value="TreeGrafter"/>
</dbReference>
<gene>
    <name evidence="2" type="ORF">SSS_5865</name>
</gene>
<proteinExistence type="predicted"/>
<dbReference type="GO" id="GO:0051209">
    <property type="term" value="P:release of sequestered calcium ion into cytosol"/>
    <property type="evidence" value="ECO:0007669"/>
    <property type="project" value="TreeGrafter"/>
</dbReference>
<dbReference type="PANTHER" id="PTHR10336">
    <property type="entry name" value="PHOSPHOINOSITIDE-SPECIFIC PHOSPHOLIPASE C FAMILY PROTEIN"/>
    <property type="match status" value="1"/>
</dbReference>
<dbReference type="InterPro" id="IPR000008">
    <property type="entry name" value="C2_dom"/>
</dbReference>
<evidence type="ECO:0000313" key="2">
    <source>
        <dbReference type="EMBL" id="KAF7492556.1"/>
    </source>
</evidence>
<dbReference type="Gene3D" id="2.60.40.150">
    <property type="entry name" value="C2 domain"/>
    <property type="match status" value="1"/>
</dbReference>
<reference evidence="3" key="3">
    <citation type="submission" date="2022-06" db="UniProtKB">
        <authorList>
            <consortium name="EnsemblMetazoa"/>
        </authorList>
    </citation>
    <scope>IDENTIFICATION</scope>
</reference>
<feature type="domain" description="C2" evidence="1">
    <location>
        <begin position="10"/>
        <end position="132"/>
    </location>
</feature>
<dbReference type="GO" id="GO:0048015">
    <property type="term" value="P:phosphatidylinositol-mediated signaling"/>
    <property type="evidence" value="ECO:0007669"/>
    <property type="project" value="TreeGrafter"/>
</dbReference>
<protein>
    <submittedName>
        <fullName evidence="2">1-phosphatidylinositol 4,5-bisphosphate phosphodiesterase gamma-1</fullName>
    </submittedName>
</protein>
<dbReference type="SUPFAM" id="SSF49562">
    <property type="entry name" value="C2 domain (Calcium/lipid-binding domain, CaLB)"/>
    <property type="match status" value="1"/>
</dbReference>
<dbReference type="EnsemblMetazoa" id="SSS_5865s_mrna">
    <property type="protein sequence ID" value="KAF7492556.1"/>
    <property type="gene ID" value="SSS_5865"/>
</dbReference>
<dbReference type="SMART" id="SM00239">
    <property type="entry name" value="C2"/>
    <property type="match status" value="1"/>
</dbReference>
<organism evidence="2">
    <name type="scientific">Sarcoptes scabiei</name>
    <name type="common">Itch mite</name>
    <name type="synonym">Acarus scabiei</name>
    <dbReference type="NCBI Taxonomy" id="52283"/>
    <lineage>
        <taxon>Eukaryota</taxon>
        <taxon>Metazoa</taxon>
        <taxon>Ecdysozoa</taxon>
        <taxon>Arthropoda</taxon>
        <taxon>Chelicerata</taxon>
        <taxon>Arachnida</taxon>
        <taxon>Acari</taxon>
        <taxon>Acariformes</taxon>
        <taxon>Sarcoptiformes</taxon>
        <taxon>Astigmata</taxon>
        <taxon>Psoroptidia</taxon>
        <taxon>Sarcoptoidea</taxon>
        <taxon>Sarcoptidae</taxon>
        <taxon>Sarcoptinae</taxon>
        <taxon>Sarcoptes</taxon>
    </lineage>
</organism>